<dbReference type="AlphaFoldDB" id="A0A7R9P7T6"/>
<name>A0A7R9P7T6_TIMCA</name>
<evidence type="ECO:0000256" key="1">
    <source>
        <dbReference type="SAM" id="MobiDB-lite"/>
    </source>
</evidence>
<evidence type="ECO:0000313" key="2">
    <source>
        <dbReference type="EMBL" id="CAD7572891.1"/>
    </source>
</evidence>
<reference evidence="2" key="1">
    <citation type="submission" date="2020-11" db="EMBL/GenBank/DDBJ databases">
        <authorList>
            <person name="Tran Van P."/>
        </authorList>
    </citation>
    <scope>NUCLEOTIDE SEQUENCE</scope>
</reference>
<feature type="compositionally biased region" description="Acidic residues" evidence="1">
    <location>
        <begin position="32"/>
        <end position="43"/>
    </location>
</feature>
<sequence length="231" mass="24588">MSGYPGGTESFLLPVPNFCPGQLTRPVSPLTEETEGGSEEGEGEPGGCGGRRAAVQTSPALRGQFVKTSGSLLRRCYPSSSAQVPFLPAGRLEDCLPPCYRGAKTMAKLIKVLYIQITVTACVMLQGKGYHGDSRLVVSRRRGAFTWHVPLLVDTGGRATGAANTHYASSTLSRERQSAGELVKGKSACQSLLHKVDNLSVGWDCGLGHREAHFPAEGEFTCGGTIHRLAR</sequence>
<feature type="region of interest" description="Disordered" evidence="1">
    <location>
        <begin position="24"/>
        <end position="53"/>
    </location>
</feature>
<protein>
    <submittedName>
        <fullName evidence="2">(California timema) hypothetical protein</fullName>
    </submittedName>
</protein>
<organism evidence="2">
    <name type="scientific">Timema californicum</name>
    <name type="common">California timema</name>
    <name type="synonym">Walking stick</name>
    <dbReference type="NCBI Taxonomy" id="61474"/>
    <lineage>
        <taxon>Eukaryota</taxon>
        <taxon>Metazoa</taxon>
        <taxon>Ecdysozoa</taxon>
        <taxon>Arthropoda</taxon>
        <taxon>Hexapoda</taxon>
        <taxon>Insecta</taxon>
        <taxon>Pterygota</taxon>
        <taxon>Neoptera</taxon>
        <taxon>Polyneoptera</taxon>
        <taxon>Phasmatodea</taxon>
        <taxon>Timematodea</taxon>
        <taxon>Timematoidea</taxon>
        <taxon>Timematidae</taxon>
        <taxon>Timema</taxon>
    </lineage>
</organism>
<proteinExistence type="predicted"/>
<accession>A0A7R9P7T6</accession>
<dbReference type="EMBL" id="OE181284">
    <property type="protein sequence ID" value="CAD7572891.1"/>
    <property type="molecule type" value="Genomic_DNA"/>
</dbReference>
<gene>
    <name evidence="2" type="ORF">TCMB3V08_LOCUS5535</name>
</gene>